<dbReference type="EMBL" id="JACGCM010001161">
    <property type="protein sequence ID" value="KAF6160619.1"/>
    <property type="molecule type" value="Genomic_DNA"/>
</dbReference>
<feature type="region of interest" description="Disordered" evidence="1">
    <location>
        <begin position="223"/>
        <end position="261"/>
    </location>
</feature>
<accession>A0A7J7N098</accession>
<organism evidence="2 3">
    <name type="scientific">Kingdonia uniflora</name>
    <dbReference type="NCBI Taxonomy" id="39325"/>
    <lineage>
        <taxon>Eukaryota</taxon>
        <taxon>Viridiplantae</taxon>
        <taxon>Streptophyta</taxon>
        <taxon>Embryophyta</taxon>
        <taxon>Tracheophyta</taxon>
        <taxon>Spermatophyta</taxon>
        <taxon>Magnoliopsida</taxon>
        <taxon>Ranunculales</taxon>
        <taxon>Circaeasteraceae</taxon>
        <taxon>Kingdonia</taxon>
    </lineage>
</organism>
<protein>
    <submittedName>
        <fullName evidence="2">Uncharacterized protein</fullName>
    </submittedName>
</protein>
<proteinExistence type="predicted"/>
<keyword evidence="3" id="KW-1185">Reference proteome</keyword>
<feature type="region of interest" description="Disordered" evidence="1">
    <location>
        <begin position="1"/>
        <end position="55"/>
    </location>
</feature>
<evidence type="ECO:0000256" key="1">
    <source>
        <dbReference type="SAM" id="MobiDB-lite"/>
    </source>
</evidence>
<reference evidence="2 3" key="1">
    <citation type="journal article" date="2020" name="IScience">
        <title>Genome Sequencing of the Endangered Kingdonia uniflora (Circaeasteraceae, Ranunculales) Reveals Potential Mechanisms of Evolutionary Specialization.</title>
        <authorList>
            <person name="Sun Y."/>
            <person name="Deng T."/>
            <person name="Zhang A."/>
            <person name="Moore M.J."/>
            <person name="Landis J.B."/>
            <person name="Lin N."/>
            <person name="Zhang H."/>
            <person name="Zhang X."/>
            <person name="Huang J."/>
            <person name="Zhang X."/>
            <person name="Sun H."/>
            <person name="Wang H."/>
        </authorList>
    </citation>
    <scope>NUCLEOTIDE SEQUENCE [LARGE SCALE GENOMIC DNA]</scope>
    <source>
        <strain evidence="2">TB1705</strain>
        <tissue evidence="2">Leaf</tissue>
    </source>
</reference>
<evidence type="ECO:0000313" key="3">
    <source>
        <dbReference type="Proteomes" id="UP000541444"/>
    </source>
</evidence>
<comment type="caution">
    <text evidence="2">The sequence shown here is derived from an EMBL/GenBank/DDBJ whole genome shotgun (WGS) entry which is preliminary data.</text>
</comment>
<evidence type="ECO:0000313" key="2">
    <source>
        <dbReference type="EMBL" id="KAF6160619.1"/>
    </source>
</evidence>
<name>A0A7J7N098_9MAGN</name>
<feature type="compositionally biased region" description="Polar residues" evidence="1">
    <location>
        <begin position="44"/>
        <end position="55"/>
    </location>
</feature>
<dbReference type="AlphaFoldDB" id="A0A7J7N098"/>
<sequence length="261" mass="29297">MHMPEGYPHASTLPGFRGTRDPERFVTRSRSGRKKKRMEFEDVQPQSIPNPTQENFLPSIGSTSIVGLVTLLSMKMLNTHPIRVSEHGIGEIRRKQIIRQPICLFWADTTLTTALLTRLPGNLGDRCWRSVTGEVRIPLDPPLSISPHISPAALQEMRQVEFLDYSQKMGNIDLFGPTALRAEPARDAQRLQESKDELDIAHMKIDSIDHQLYAHLRRGRDVRVVPLPPTGGARTRQRRSGLRTKGGGTSRRGRGTGDDSE</sequence>
<dbReference type="OrthoDB" id="1939467at2759"/>
<dbReference type="Proteomes" id="UP000541444">
    <property type="component" value="Unassembled WGS sequence"/>
</dbReference>
<gene>
    <name evidence="2" type="ORF">GIB67_019559</name>
</gene>